<dbReference type="SMART" id="SM00248">
    <property type="entry name" value="ANK"/>
    <property type="match status" value="2"/>
</dbReference>
<dbReference type="InterPro" id="IPR002110">
    <property type="entry name" value="Ankyrin_rpt"/>
</dbReference>
<dbReference type="Gene3D" id="3.30.40.10">
    <property type="entry name" value="Zinc/RING finger domain, C3HC4 (zinc finger)"/>
    <property type="match status" value="1"/>
</dbReference>
<dbReference type="GO" id="GO:0008270">
    <property type="term" value="F:zinc ion binding"/>
    <property type="evidence" value="ECO:0007669"/>
    <property type="project" value="UniProtKB-KW"/>
</dbReference>
<protein>
    <submittedName>
        <fullName evidence="7">Putative E3 ubiquitin-protein ligase xbat35</fullName>
    </submittedName>
</protein>
<feature type="region of interest" description="Disordered" evidence="5">
    <location>
        <begin position="350"/>
        <end position="426"/>
    </location>
</feature>
<name>A0A830B6T4_9LAMI</name>
<dbReference type="PROSITE" id="PS50089">
    <property type="entry name" value="ZF_RING_2"/>
    <property type="match status" value="1"/>
</dbReference>
<dbReference type="Gene3D" id="1.25.40.20">
    <property type="entry name" value="Ankyrin repeat-containing domain"/>
    <property type="match status" value="1"/>
</dbReference>
<keyword evidence="8" id="KW-1185">Reference proteome</keyword>
<evidence type="ECO:0000259" key="6">
    <source>
        <dbReference type="PROSITE" id="PS50089"/>
    </source>
</evidence>
<comment type="caution">
    <text evidence="7">The sequence shown here is derived from an EMBL/GenBank/DDBJ whole genome shotgun (WGS) entry which is preliminary data.</text>
</comment>
<dbReference type="Proteomes" id="UP000653305">
    <property type="component" value="Unassembled WGS sequence"/>
</dbReference>
<organism evidence="7 8">
    <name type="scientific">Phtheirospermum japonicum</name>
    <dbReference type="NCBI Taxonomy" id="374723"/>
    <lineage>
        <taxon>Eukaryota</taxon>
        <taxon>Viridiplantae</taxon>
        <taxon>Streptophyta</taxon>
        <taxon>Embryophyta</taxon>
        <taxon>Tracheophyta</taxon>
        <taxon>Spermatophyta</taxon>
        <taxon>Magnoliopsida</taxon>
        <taxon>eudicotyledons</taxon>
        <taxon>Gunneridae</taxon>
        <taxon>Pentapetalae</taxon>
        <taxon>asterids</taxon>
        <taxon>lamiids</taxon>
        <taxon>Lamiales</taxon>
        <taxon>Orobanchaceae</taxon>
        <taxon>Orobanchaceae incertae sedis</taxon>
        <taxon>Phtheirospermum</taxon>
    </lineage>
</organism>
<feature type="repeat" description="ANK" evidence="3">
    <location>
        <begin position="39"/>
        <end position="72"/>
    </location>
</feature>
<keyword evidence="1" id="KW-0677">Repeat</keyword>
<evidence type="ECO:0000313" key="8">
    <source>
        <dbReference type="Proteomes" id="UP000653305"/>
    </source>
</evidence>
<dbReference type="PROSITE" id="PS50088">
    <property type="entry name" value="ANK_REPEAT"/>
    <property type="match status" value="2"/>
</dbReference>
<dbReference type="InterPro" id="IPR013083">
    <property type="entry name" value="Znf_RING/FYVE/PHD"/>
</dbReference>
<dbReference type="InterPro" id="IPR001841">
    <property type="entry name" value="Znf_RING"/>
</dbReference>
<keyword evidence="2 3" id="KW-0040">ANK repeat</keyword>
<dbReference type="InterPro" id="IPR036770">
    <property type="entry name" value="Ankyrin_rpt-contain_sf"/>
</dbReference>
<dbReference type="AlphaFoldDB" id="A0A830B6T4"/>
<evidence type="ECO:0000256" key="3">
    <source>
        <dbReference type="PROSITE-ProRule" id="PRU00023"/>
    </source>
</evidence>
<feature type="region of interest" description="Disordered" evidence="5">
    <location>
        <begin position="786"/>
        <end position="834"/>
    </location>
</feature>
<keyword evidence="4" id="KW-0479">Metal-binding</keyword>
<evidence type="ECO:0000256" key="1">
    <source>
        <dbReference type="ARBA" id="ARBA00022737"/>
    </source>
</evidence>
<dbReference type="InterPro" id="IPR050889">
    <property type="entry name" value="Dendritic_Spine_Reg/Scaffold"/>
</dbReference>
<dbReference type="PROSITE" id="PS50297">
    <property type="entry name" value="ANK_REP_REGION"/>
    <property type="match status" value="2"/>
</dbReference>
<dbReference type="PANTHER" id="PTHR24166:SF45">
    <property type="entry name" value="E3 UBIQUITIN-PROTEIN LIGASE XBAT35"/>
    <property type="match status" value="1"/>
</dbReference>
<evidence type="ECO:0000313" key="7">
    <source>
        <dbReference type="EMBL" id="GFP83370.1"/>
    </source>
</evidence>
<keyword evidence="4" id="KW-0862">Zinc</keyword>
<feature type="domain" description="RING-type" evidence="6">
    <location>
        <begin position="457"/>
        <end position="496"/>
    </location>
</feature>
<dbReference type="PROSITE" id="PS50330">
    <property type="entry name" value="UIM"/>
    <property type="match status" value="1"/>
</dbReference>
<gene>
    <name evidence="7" type="ORF">PHJA_000480400</name>
</gene>
<dbReference type="SUPFAM" id="SSF48403">
    <property type="entry name" value="Ankyrin repeat"/>
    <property type="match status" value="1"/>
</dbReference>
<evidence type="ECO:0000256" key="5">
    <source>
        <dbReference type="SAM" id="MobiDB-lite"/>
    </source>
</evidence>
<keyword evidence="4" id="KW-0863">Zinc-finger</keyword>
<feature type="compositionally biased region" description="Basic residues" evidence="5">
    <location>
        <begin position="788"/>
        <end position="811"/>
    </location>
</feature>
<dbReference type="SUPFAM" id="SSF57850">
    <property type="entry name" value="RING/U-box"/>
    <property type="match status" value="1"/>
</dbReference>
<dbReference type="PANTHER" id="PTHR24166">
    <property type="entry name" value="ROLLING PEBBLES, ISOFORM B"/>
    <property type="match status" value="1"/>
</dbReference>
<dbReference type="Pfam" id="PF13920">
    <property type="entry name" value="zf-C3HC4_3"/>
    <property type="match status" value="1"/>
</dbReference>
<evidence type="ECO:0000256" key="4">
    <source>
        <dbReference type="PROSITE-ProRule" id="PRU00175"/>
    </source>
</evidence>
<dbReference type="InterPro" id="IPR003903">
    <property type="entry name" value="UIM_dom"/>
</dbReference>
<proteinExistence type="predicted"/>
<evidence type="ECO:0000256" key="2">
    <source>
        <dbReference type="ARBA" id="ARBA00023043"/>
    </source>
</evidence>
<feature type="compositionally biased region" description="Low complexity" evidence="5">
    <location>
        <begin position="362"/>
        <end position="377"/>
    </location>
</feature>
<sequence>MGQQQSKDELLYQQVNYGNVEGIKALRREGAGLEWMDSEGKTPLIVACMNAELYNVAKVLIELGANVNAYRPGRHAGTPLHHAAKRGLEQTVKLLLSLGANALVMNDDCQTPLDVARAKGYSNVVRAIEAHVCLFSGWLRELYGPGFLELLAPQLLSRKVWVVILPCGSRNLRKPFKLELAIYAGAQDAQPRTIVPLWKANLEEPNFNQPDPAAIIADVSRIPKRWRRKRAIKSSQEAKRKSIEFCYLLKLKGLDSSFREILDNFDIHLNQNGFVLRCPRCFLAGTRIKLVPVTESDKQQLQWFCSACKGIPQAVHPLFPFNNQSSSAPATAPPASEDEELAMAINASLQSASHERPPPVDTYAAGTSSSAASTNISSHEESNIGGPSSDGPEAGPSGGPAQLPEINPSPVSLPSAPHAENAASIDGPIHYPSIDASPVVISGGGHEKREEDGGGSCTICLDAPLEGACVPCGHLAGCMSCLNEVKAKKWGCPVCRAKIDQRLTHGFLEEEERKTHDARKRTRKEEHDILLGANDLSTAIPFVRDIVLEFYANMLPSIADLNSVNYGKVFLRGQVFAFTPDLIDDLFGTTTHRGTFSVVDMDEGREIRFSFGHHVFDIVTKFATSRSAASLCFPSLIFRLLKSQGLTLHPDDVLTGDADWFAFRGQHTTGARVLDLPWQAPTPADVASDVGTDDPNMVRISAQLLRAHVASIDLQISKLQALRCSLLEALSLSGQKGGESDANVGGGSFAGEDDEDADIADVAGTENAADDADDAVAAEALASLAQEKRRKRIRARNKALKKLREKKKRKKSGEGTSTSPRRSKRIRKIDARIS</sequence>
<accession>A0A830B6T4</accession>
<reference evidence="7" key="1">
    <citation type="submission" date="2020-07" db="EMBL/GenBank/DDBJ databases">
        <title>Ethylene signaling mediates host invasion by parasitic plants.</title>
        <authorList>
            <person name="Yoshida S."/>
        </authorList>
    </citation>
    <scope>NUCLEOTIDE SEQUENCE</scope>
    <source>
        <strain evidence="7">Okayama</strain>
    </source>
</reference>
<dbReference type="OrthoDB" id="1711136at2759"/>
<dbReference type="Pfam" id="PF00023">
    <property type="entry name" value="Ank"/>
    <property type="match status" value="2"/>
</dbReference>
<dbReference type="EMBL" id="BMAC01000063">
    <property type="protein sequence ID" value="GFP83370.1"/>
    <property type="molecule type" value="Genomic_DNA"/>
</dbReference>
<feature type="region of interest" description="Disordered" evidence="5">
    <location>
        <begin position="735"/>
        <end position="754"/>
    </location>
</feature>
<feature type="repeat" description="ANK" evidence="3">
    <location>
        <begin position="75"/>
        <end position="107"/>
    </location>
</feature>
<dbReference type="SMART" id="SM00184">
    <property type="entry name" value="RING"/>
    <property type="match status" value="1"/>
</dbReference>